<sequence>MMITNLPTDLMEDILSRVPSKATREVRLTCTEWNTIWNSQIFAKMHFDKAFDPAKEDGSESRMIVMMEKNLYLLSVFVNVNIYGVNNFSAEQKGKLTCLDEQVKISDVYHCDGLLLCIMEDDDTQVVVWNPYLGQTRWIQLRSSHVLPRAETWHNKFHYGIGYDKNGSCRNYKILRFIDAFLFEDDGYEFFWYEIYDFKSGLWTTLDVTDPHWRIQYGNGVSVKGNTYWCATDRISPPTDRPRLDHIICFDYTRMRFGPLLPLPYEHGYYSVTLSCVGEEKLAAYCNQYDSDPYHFQIWITTMIEAEKVSWSCLLAFYPESLPNDVRFSSFGGFYIDQVKKVAMFSGRRSNHHAVCIINEEGEYAGEVALEETDQRYWRKSLCSYVPSVVQIKQPKGGQRGKKQSDIEKLRYDEMMSRLSFLESKCKKLQLDLAKRKASTCKKISYPTSVVPEQARSTSFLSTNSFASLASSDDED</sequence>
<gene>
    <name evidence="2" type="ORF">MERR_LOCUS35420</name>
</gene>
<keyword evidence="3" id="KW-1185">Reference proteome</keyword>
<evidence type="ECO:0000259" key="1">
    <source>
        <dbReference type="PROSITE" id="PS50181"/>
    </source>
</evidence>
<dbReference type="Pfam" id="PF07734">
    <property type="entry name" value="FBA_1"/>
    <property type="match status" value="1"/>
</dbReference>
<dbReference type="InterPro" id="IPR036047">
    <property type="entry name" value="F-box-like_dom_sf"/>
</dbReference>
<dbReference type="NCBIfam" id="TIGR01640">
    <property type="entry name" value="F_box_assoc_1"/>
    <property type="match status" value="1"/>
</dbReference>
<dbReference type="Proteomes" id="UP000467841">
    <property type="component" value="Unassembled WGS sequence"/>
</dbReference>
<feature type="domain" description="F-box" evidence="1">
    <location>
        <begin position="1"/>
        <end position="45"/>
    </location>
</feature>
<evidence type="ECO:0000313" key="2">
    <source>
        <dbReference type="EMBL" id="CAA7048185.1"/>
    </source>
</evidence>
<proteinExistence type="predicted"/>
<dbReference type="Pfam" id="PF00646">
    <property type="entry name" value="F-box"/>
    <property type="match status" value="1"/>
</dbReference>
<organism evidence="2 3">
    <name type="scientific">Microthlaspi erraticum</name>
    <dbReference type="NCBI Taxonomy" id="1685480"/>
    <lineage>
        <taxon>Eukaryota</taxon>
        <taxon>Viridiplantae</taxon>
        <taxon>Streptophyta</taxon>
        <taxon>Embryophyta</taxon>
        <taxon>Tracheophyta</taxon>
        <taxon>Spermatophyta</taxon>
        <taxon>Magnoliopsida</taxon>
        <taxon>eudicotyledons</taxon>
        <taxon>Gunneridae</taxon>
        <taxon>Pentapetalae</taxon>
        <taxon>rosids</taxon>
        <taxon>malvids</taxon>
        <taxon>Brassicales</taxon>
        <taxon>Brassicaceae</taxon>
        <taxon>Coluteocarpeae</taxon>
        <taxon>Microthlaspi</taxon>
    </lineage>
</organism>
<dbReference type="InterPro" id="IPR017451">
    <property type="entry name" value="F-box-assoc_interact_dom"/>
</dbReference>
<protein>
    <recommendedName>
        <fullName evidence="1">F-box domain-containing protein</fullName>
    </recommendedName>
</protein>
<comment type="caution">
    <text evidence="2">The sequence shown here is derived from an EMBL/GenBank/DDBJ whole genome shotgun (WGS) entry which is preliminary data.</text>
</comment>
<dbReference type="InterPro" id="IPR001810">
    <property type="entry name" value="F-box_dom"/>
</dbReference>
<dbReference type="PANTHER" id="PTHR31672:SF13">
    <property type="entry name" value="F-BOX PROTEIN CPR30-LIKE"/>
    <property type="match status" value="1"/>
</dbReference>
<dbReference type="AlphaFoldDB" id="A0A6D2K5R9"/>
<accession>A0A6D2K5R9</accession>
<dbReference type="InterPro" id="IPR006527">
    <property type="entry name" value="F-box-assoc_dom_typ1"/>
</dbReference>
<dbReference type="PANTHER" id="PTHR31672">
    <property type="entry name" value="BNACNNG10540D PROTEIN"/>
    <property type="match status" value="1"/>
</dbReference>
<evidence type="ECO:0000313" key="3">
    <source>
        <dbReference type="Proteomes" id="UP000467841"/>
    </source>
</evidence>
<dbReference type="Gene3D" id="1.20.1280.50">
    <property type="match status" value="1"/>
</dbReference>
<dbReference type="PROSITE" id="PS50181">
    <property type="entry name" value="FBOX"/>
    <property type="match status" value="1"/>
</dbReference>
<dbReference type="EMBL" id="CACVBM020001385">
    <property type="protein sequence ID" value="CAA7048185.1"/>
    <property type="molecule type" value="Genomic_DNA"/>
</dbReference>
<name>A0A6D2K5R9_9BRAS</name>
<reference evidence="2" key="1">
    <citation type="submission" date="2020-01" db="EMBL/GenBank/DDBJ databases">
        <authorList>
            <person name="Mishra B."/>
        </authorList>
    </citation>
    <scope>NUCLEOTIDE SEQUENCE [LARGE SCALE GENOMIC DNA]</scope>
</reference>
<dbReference type="SMART" id="SM00256">
    <property type="entry name" value="FBOX"/>
    <property type="match status" value="1"/>
</dbReference>
<dbReference type="SUPFAM" id="SSF81383">
    <property type="entry name" value="F-box domain"/>
    <property type="match status" value="1"/>
</dbReference>
<dbReference type="InterPro" id="IPR050796">
    <property type="entry name" value="SCF_F-box_component"/>
</dbReference>